<evidence type="ECO:0000313" key="1">
    <source>
        <dbReference type="EMBL" id="KAF3847949.1"/>
    </source>
</evidence>
<dbReference type="OrthoDB" id="42638at2759"/>
<reference evidence="1 2" key="1">
    <citation type="submission" date="2020-03" db="EMBL/GenBank/DDBJ databases">
        <title>Dissostichus mawsoni Genome sequencing and assembly.</title>
        <authorList>
            <person name="Park H."/>
        </authorList>
    </citation>
    <scope>NUCLEOTIDE SEQUENCE [LARGE SCALE GENOMIC DNA]</scope>
    <source>
        <strain evidence="1">DM0001</strain>
        <tissue evidence="1">Muscle</tissue>
    </source>
</reference>
<sequence length="135" mass="15352">MCVDGVLRFASYYQDHMVLQKSPERAVVWGYVSEGAQIFNASEELKRAAHYPHVRTFMASLAQSKTEQTDLIDVQFPVCWLFGRDLYDKLQYPIGLVESCWGAHLSNPGALPEHYSSVDYYSSLVTGTFQGFKMK</sequence>
<name>A0A7J5YGN8_DISMA</name>
<dbReference type="GO" id="GO:0005975">
    <property type="term" value="P:carbohydrate metabolic process"/>
    <property type="evidence" value="ECO:0007669"/>
    <property type="project" value="TreeGrafter"/>
</dbReference>
<organism evidence="1 2">
    <name type="scientific">Dissostichus mawsoni</name>
    <name type="common">Antarctic cod</name>
    <dbReference type="NCBI Taxonomy" id="36200"/>
    <lineage>
        <taxon>Eukaryota</taxon>
        <taxon>Metazoa</taxon>
        <taxon>Chordata</taxon>
        <taxon>Craniata</taxon>
        <taxon>Vertebrata</taxon>
        <taxon>Euteleostomi</taxon>
        <taxon>Actinopterygii</taxon>
        <taxon>Neopterygii</taxon>
        <taxon>Teleostei</taxon>
        <taxon>Neoteleostei</taxon>
        <taxon>Acanthomorphata</taxon>
        <taxon>Eupercaria</taxon>
        <taxon>Perciformes</taxon>
        <taxon>Notothenioidei</taxon>
        <taxon>Nototheniidae</taxon>
        <taxon>Dissostichus</taxon>
    </lineage>
</organism>
<evidence type="ECO:0000313" key="2">
    <source>
        <dbReference type="Proteomes" id="UP000518266"/>
    </source>
</evidence>
<accession>A0A7J5YGN8</accession>
<protein>
    <submittedName>
        <fullName evidence="1">Uncharacterized protein</fullName>
    </submittedName>
</protein>
<dbReference type="EMBL" id="JAAKFY010000013">
    <property type="protein sequence ID" value="KAF3847949.1"/>
    <property type="molecule type" value="Genomic_DNA"/>
</dbReference>
<comment type="caution">
    <text evidence="1">The sequence shown here is derived from an EMBL/GenBank/DDBJ whole genome shotgun (WGS) entry which is preliminary data.</text>
</comment>
<dbReference type="AlphaFoldDB" id="A0A7J5YGN8"/>
<dbReference type="SUPFAM" id="SSF52266">
    <property type="entry name" value="SGNH hydrolase"/>
    <property type="match status" value="1"/>
</dbReference>
<dbReference type="PANTHER" id="PTHR22901:SF0">
    <property type="entry name" value="SIALATE O-ACETYLESTERASE"/>
    <property type="match status" value="1"/>
</dbReference>
<keyword evidence="2" id="KW-1185">Reference proteome</keyword>
<gene>
    <name evidence="1" type="ORF">F7725_020977</name>
</gene>
<dbReference type="GO" id="GO:0001681">
    <property type="term" value="F:sialate O-acetylesterase activity"/>
    <property type="evidence" value="ECO:0007669"/>
    <property type="project" value="InterPro"/>
</dbReference>
<dbReference type="InterPro" id="IPR039329">
    <property type="entry name" value="SIAE"/>
</dbReference>
<dbReference type="PANTHER" id="PTHR22901">
    <property type="entry name" value="SIALATE O-ACETYLESTERASE"/>
    <property type="match status" value="1"/>
</dbReference>
<proteinExistence type="predicted"/>
<dbReference type="Proteomes" id="UP000518266">
    <property type="component" value="Unassembled WGS sequence"/>
</dbReference>